<dbReference type="EMBL" id="LT907975">
    <property type="protein sequence ID" value="SOB60598.1"/>
    <property type="molecule type" value="Genomic_DNA"/>
</dbReference>
<protein>
    <submittedName>
        <fullName evidence="1">Uncharacterized protein</fullName>
    </submittedName>
</protein>
<accession>A0A2C8FFD0</accession>
<proteinExistence type="predicted"/>
<dbReference type="AlphaFoldDB" id="A0A2C8FFD0"/>
<dbReference type="KEGG" id="pprf:DPRO_3682"/>
<sequence>MKVMKCKKCGYTAFGITTIPCCSECRENGAWDSENEKWIYDEKIIHERGLPREEVLDGGECNMGTAYGAGCHIFRCDNCQSLQDHLPMSDSCG</sequence>
<evidence type="ECO:0000313" key="2">
    <source>
        <dbReference type="Proteomes" id="UP000219215"/>
    </source>
</evidence>
<gene>
    <name evidence="1" type="ORF">DPRO_3682</name>
</gene>
<dbReference type="Proteomes" id="UP000219215">
    <property type="component" value="Chromosome DPRO"/>
</dbReference>
<name>A0A2C8FFD0_9BACT</name>
<dbReference type="RefSeq" id="WP_097013298.1">
    <property type="nucleotide sequence ID" value="NZ_LT907975.1"/>
</dbReference>
<organism evidence="1 2">
    <name type="scientific">Pseudodesulfovibrio profundus</name>
    <dbReference type="NCBI Taxonomy" id="57320"/>
    <lineage>
        <taxon>Bacteria</taxon>
        <taxon>Pseudomonadati</taxon>
        <taxon>Thermodesulfobacteriota</taxon>
        <taxon>Desulfovibrionia</taxon>
        <taxon>Desulfovibrionales</taxon>
        <taxon>Desulfovibrionaceae</taxon>
    </lineage>
</organism>
<evidence type="ECO:0000313" key="1">
    <source>
        <dbReference type="EMBL" id="SOB60598.1"/>
    </source>
</evidence>
<keyword evidence="2" id="KW-1185">Reference proteome</keyword>
<reference evidence="2" key="1">
    <citation type="submission" date="2017-09" db="EMBL/GenBank/DDBJ databases">
        <authorList>
            <person name="Regsiter A."/>
            <person name="William W."/>
        </authorList>
    </citation>
    <scope>NUCLEOTIDE SEQUENCE [LARGE SCALE GENOMIC DNA]</scope>
    <source>
        <strain evidence="2">500-1</strain>
    </source>
</reference>